<dbReference type="InterPro" id="IPR036396">
    <property type="entry name" value="Cyt_P450_sf"/>
</dbReference>
<dbReference type="CDD" id="cd11053">
    <property type="entry name" value="CYP110-like"/>
    <property type="match status" value="1"/>
</dbReference>
<protein>
    <submittedName>
        <fullName evidence="7">Cytochrome P450</fullName>
    </submittedName>
</protein>
<dbReference type="PANTHER" id="PTHR24305:SF166">
    <property type="entry name" value="CYTOCHROME P450 12A4, MITOCHONDRIAL-RELATED"/>
    <property type="match status" value="1"/>
</dbReference>
<evidence type="ECO:0000256" key="6">
    <source>
        <dbReference type="RuleBase" id="RU000461"/>
    </source>
</evidence>
<dbReference type="PRINTS" id="PR00385">
    <property type="entry name" value="P450"/>
</dbReference>
<dbReference type="InterPro" id="IPR050121">
    <property type="entry name" value="Cytochrome_P450_monoxygenase"/>
</dbReference>
<dbReference type="SUPFAM" id="SSF48264">
    <property type="entry name" value="Cytochrome P450"/>
    <property type="match status" value="1"/>
</dbReference>
<dbReference type="InterPro" id="IPR017972">
    <property type="entry name" value="Cyt_P450_CS"/>
</dbReference>
<evidence type="ECO:0000256" key="3">
    <source>
        <dbReference type="ARBA" id="ARBA00022723"/>
    </source>
</evidence>
<dbReference type="GO" id="GO:0004497">
    <property type="term" value="F:monooxygenase activity"/>
    <property type="evidence" value="ECO:0007669"/>
    <property type="project" value="UniProtKB-KW"/>
</dbReference>
<dbReference type="InterPro" id="IPR002403">
    <property type="entry name" value="Cyt_P450_E_grp-IV"/>
</dbReference>
<dbReference type="GO" id="GO:0020037">
    <property type="term" value="F:heme binding"/>
    <property type="evidence" value="ECO:0007669"/>
    <property type="project" value="InterPro"/>
</dbReference>
<evidence type="ECO:0000256" key="2">
    <source>
        <dbReference type="ARBA" id="ARBA00010617"/>
    </source>
</evidence>
<keyword evidence="8" id="KW-1185">Reference proteome</keyword>
<name>A6G220_9BACT</name>
<gene>
    <name evidence="7" type="ORF">PPSIR1_20219</name>
</gene>
<proteinExistence type="inferred from homology"/>
<evidence type="ECO:0000256" key="1">
    <source>
        <dbReference type="ARBA" id="ARBA00001971"/>
    </source>
</evidence>
<evidence type="ECO:0000256" key="5">
    <source>
        <dbReference type="PIRSR" id="PIRSR602403-1"/>
    </source>
</evidence>
<dbReference type="eggNOG" id="COG2124">
    <property type="taxonomic scope" value="Bacteria"/>
</dbReference>
<keyword evidence="3 5" id="KW-0479">Metal-binding</keyword>
<comment type="similarity">
    <text evidence="2 6">Belongs to the cytochrome P450 family.</text>
</comment>
<dbReference type="STRING" id="391625.PPSIR1_20219"/>
<dbReference type="Proteomes" id="UP000005801">
    <property type="component" value="Unassembled WGS sequence"/>
</dbReference>
<dbReference type="EMBL" id="ABCS01000014">
    <property type="protein sequence ID" value="EDM79989.1"/>
    <property type="molecule type" value="Genomic_DNA"/>
</dbReference>
<keyword evidence="6" id="KW-0560">Oxidoreductase</keyword>
<dbReference type="AlphaFoldDB" id="A6G220"/>
<dbReference type="Pfam" id="PF00067">
    <property type="entry name" value="p450"/>
    <property type="match status" value="1"/>
</dbReference>
<dbReference type="PANTHER" id="PTHR24305">
    <property type="entry name" value="CYTOCHROME P450"/>
    <property type="match status" value="1"/>
</dbReference>
<evidence type="ECO:0000313" key="7">
    <source>
        <dbReference type="EMBL" id="EDM79989.1"/>
    </source>
</evidence>
<keyword evidence="4 5" id="KW-0408">Iron</keyword>
<evidence type="ECO:0000256" key="4">
    <source>
        <dbReference type="ARBA" id="ARBA00023004"/>
    </source>
</evidence>
<accession>A6G220</accession>
<feature type="binding site" description="axial binding residue" evidence="5">
    <location>
        <position position="382"/>
    </location>
    <ligand>
        <name>heme</name>
        <dbReference type="ChEBI" id="CHEBI:30413"/>
    </ligand>
    <ligandPart>
        <name>Fe</name>
        <dbReference type="ChEBI" id="CHEBI:18248"/>
    </ligandPart>
</feature>
<dbReference type="PRINTS" id="PR00465">
    <property type="entry name" value="EP450IV"/>
</dbReference>
<keyword evidence="5 6" id="KW-0349">Heme</keyword>
<dbReference type="GO" id="GO:0005506">
    <property type="term" value="F:iron ion binding"/>
    <property type="evidence" value="ECO:0007669"/>
    <property type="project" value="InterPro"/>
</dbReference>
<comment type="cofactor">
    <cofactor evidence="1 5">
        <name>heme</name>
        <dbReference type="ChEBI" id="CHEBI:30413"/>
    </cofactor>
</comment>
<reference evidence="7 8" key="1">
    <citation type="submission" date="2007-06" db="EMBL/GenBank/DDBJ databases">
        <authorList>
            <person name="Shimkets L."/>
            <person name="Ferriera S."/>
            <person name="Johnson J."/>
            <person name="Kravitz S."/>
            <person name="Beeson K."/>
            <person name="Sutton G."/>
            <person name="Rogers Y.-H."/>
            <person name="Friedman R."/>
            <person name="Frazier M."/>
            <person name="Venter J.C."/>
        </authorList>
    </citation>
    <scope>NUCLEOTIDE SEQUENCE [LARGE SCALE GENOMIC DNA]</scope>
    <source>
        <strain evidence="7 8">SIR-1</strain>
    </source>
</reference>
<dbReference type="Gene3D" id="1.10.630.10">
    <property type="entry name" value="Cytochrome P450"/>
    <property type="match status" value="1"/>
</dbReference>
<dbReference type="GO" id="GO:0016705">
    <property type="term" value="F:oxidoreductase activity, acting on paired donors, with incorporation or reduction of molecular oxygen"/>
    <property type="evidence" value="ECO:0007669"/>
    <property type="project" value="InterPro"/>
</dbReference>
<sequence>MPLWGPQLNLVKFFGNPVKTMLELHQSYGEVAAMTHNHAGWVFAFGAKYNQQILSDAQAFHNFAESPVPAPEGSAAAMLNHHLVSQNAGVHREKRRLMMPAFSKARLLGYAERASAVIERVAGGWPRGEVFDMRRAFFDMSLEVAMSTLFGVDVGSEVQRLSLLSQRFLELIISPGALLFPFRVPGTPYARYLVTCEELVGAVEALIATRRREGLGSDLLSALVGAEEDGVRFSEHELVGQVGLMLSASHETTAMSSAWAALMLALHPEEQEALIEDIREVVGDRVATAEDLDRLPRLDRVLNETMRLLPATPVLFYRRAQRSFRLGDHELPEGSTVLLSPLLTHREARVFPEPLRFRPDRWRDLEVGPYDYIPFGAGPRRCIGGGFAWQTVRQILVGALQRGRFEVPERTRVDYRVSGIIMSPKRGMSLRFAAHESPPRTARGIDGTLNELVALAN</sequence>
<dbReference type="InterPro" id="IPR001128">
    <property type="entry name" value="Cyt_P450"/>
</dbReference>
<keyword evidence="6" id="KW-0503">Monooxygenase</keyword>
<evidence type="ECO:0000313" key="8">
    <source>
        <dbReference type="Proteomes" id="UP000005801"/>
    </source>
</evidence>
<organism evidence="7 8">
    <name type="scientific">Plesiocystis pacifica SIR-1</name>
    <dbReference type="NCBI Taxonomy" id="391625"/>
    <lineage>
        <taxon>Bacteria</taxon>
        <taxon>Pseudomonadati</taxon>
        <taxon>Myxococcota</taxon>
        <taxon>Polyangia</taxon>
        <taxon>Nannocystales</taxon>
        <taxon>Nannocystaceae</taxon>
        <taxon>Plesiocystis</taxon>
    </lineage>
</organism>
<dbReference type="PROSITE" id="PS00086">
    <property type="entry name" value="CYTOCHROME_P450"/>
    <property type="match status" value="1"/>
</dbReference>
<comment type="caution">
    <text evidence="7">The sequence shown here is derived from an EMBL/GenBank/DDBJ whole genome shotgun (WGS) entry which is preliminary data.</text>
</comment>